<evidence type="ECO:0000313" key="3">
    <source>
        <dbReference type="Proteomes" id="UP000254051"/>
    </source>
</evidence>
<gene>
    <name evidence="2" type="ORF">SAMN05216529_103399</name>
</gene>
<dbReference type="Pfam" id="PF12784">
    <property type="entry name" value="PDDEXK_2"/>
    <property type="match status" value="1"/>
</dbReference>
<reference evidence="3" key="1">
    <citation type="submission" date="2017-07" db="EMBL/GenBank/DDBJ databases">
        <authorList>
            <person name="Varghese N."/>
            <person name="Submissions S."/>
        </authorList>
    </citation>
    <scope>NUCLEOTIDE SEQUENCE [LARGE SCALE GENOMIC DNA]</scope>
    <source>
        <strain evidence="3">NLAE-zl-C134</strain>
    </source>
</reference>
<proteinExistence type="predicted"/>
<feature type="region of interest" description="Disordered" evidence="1">
    <location>
        <begin position="316"/>
        <end position="346"/>
    </location>
</feature>
<organism evidence="2 3">
    <name type="scientific">Faecalicatena contorta</name>
    <dbReference type="NCBI Taxonomy" id="39482"/>
    <lineage>
        <taxon>Bacteria</taxon>
        <taxon>Bacillati</taxon>
        <taxon>Bacillota</taxon>
        <taxon>Clostridia</taxon>
        <taxon>Lachnospirales</taxon>
        <taxon>Lachnospiraceae</taxon>
        <taxon>Faecalicatena</taxon>
    </lineage>
</organism>
<name>A0A316A1I9_9FIRM</name>
<dbReference type="AlphaFoldDB" id="A0A316A1I9"/>
<keyword evidence="3" id="KW-1185">Reference proteome</keyword>
<evidence type="ECO:0000313" key="2">
    <source>
        <dbReference type="EMBL" id="SUQ13666.1"/>
    </source>
</evidence>
<protein>
    <submittedName>
        <fullName evidence="2">PD-(D/E)XK nuclease family transposase</fullName>
    </submittedName>
</protein>
<accession>A0A316A1I9</accession>
<dbReference type="Gene3D" id="1.20.1270.60">
    <property type="entry name" value="Arfaptin homology (AH) domain/BAR domain"/>
    <property type="match status" value="1"/>
</dbReference>
<evidence type="ECO:0000256" key="1">
    <source>
        <dbReference type="SAM" id="MobiDB-lite"/>
    </source>
</evidence>
<sequence length="358" mass="42866">MLDEIGERGELLVIFEEWSEERQEEFLNFCTGARGVKVLYDSFFKELFSPEYHPERIERFLSLLLNKEVKIAQILPNDSVRIADECTLLVTDIVVELEDGSLGNIEIQKIGYAFPGERMACYSSDLLLRQYKRVRARRKDKFTYRDIKTVYTIVLFEKSTEEFHAVKNQYIHRGKQRFDTGLGVNTLQEYILIPLDIFRENTHNKGIKNELDAWLMFISFDDPEKIIELIESYPEFKTMYEEMYQMCLNMERVMGMFSKELRELDRNTVQYMIEEQEKKLAEKQKEVAEKQKEVAEKQKEVAEKQKEIAEKQKELETQQKQLEKQREQTEEWKRKSQENESEIEELKRKLKILEDERL</sequence>
<dbReference type="Proteomes" id="UP000254051">
    <property type="component" value="Unassembled WGS sequence"/>
</dbReference>
<dbReference type="EMBL" id="UHJJ01000003">
    <property type="protein sequence ID" value="SUQ13666.1"/>
    <property type="molecule type" value="Genomic_DNA"/>
</dbReference>
<dbReference type="InterPro" id="IPR027267">
    <property type="entry name" value="AH/BAR_dom_sf"/>
</dbReference>